<name>A0A699GXG0_TANCI</name>
<dbReference type="CDD" id="cd01647">
    <property type="entry name" value="RT_LTR"/>
    <property type="match status" value="1"/>
</dbReference>
<evidence type="ECO:0000256" key="1">
    <source>
        <dbReference type="ARBA" id="ARBA00023268"/>
    </source>
</evidence>
<dbReference type="Gene3D" id="3.30.70.270">
    <property type="match status" value="1"/>
</dbReference>
<dbReference type="InterPro" id="IPR043128">
    <property type="entry name" value="Rev_trsase/Diguanyl_cyclase"/>
</dbReference>
<comment type="caution">
    <text evidence="3">The sequence shown here is derived from an EMBL/GenBank/DDBJ whole genome shotgun (WGS) entry which is preliminary data.</text>
</comment>
<dbReference type="PROSITE" id="PS50994">
    <property type="entry name" value="INTEGRASE"/>
    <property type="match status" value="1"/>
</dbReference>
<evidence type="ECO:0000259" key="2">
    <source>
        <dbReference type="PROSITE" id="PS50994"/>
    </source>
</evidence>
<dbReference type="Gene3D" id="3.30.420.10">
    <property type="entry name" value="Ribonuclease H-like superfamily/Ribonuclease H"/>
    <property type="match status" value="1"/>
</dbReference>
<dbReference type="InterPro" id="IPR041577">
    <property type="entry name" value="RT_RNaseH_2"/>
</dbReference>
<dbReference type="Gene3D" id="3.10.10.10">
    <property type="entry name" value="HIV Type 1 Reverse Transcriptase, subunit A, domain 1"/>
    <property type="match status" value="1"/>
</dbReference>
<dbReference type="AlphaFoldDB" id="A0A699GXG0"/>
<dbReference type="Pfam" id="PF03732">
    <property type="entry name" value="Retrotrans_gag"/>
    <property type="match status" value="1"/>
</dbReference>
<dbReference type="PANTHER" id="PTHR37984:SF5">
    <property type="entry name" value="PROTEIN NYNRIN-LIKE"/>
    <property type="match status" value="1"/>
</dbReference>
<dbReference type="GO" id="GO:0003676">
    <property type="term" value="F:nucleic acid binding"/>
    <property type="evidence" value="ECO:0007669"/>
    <property type="project" value="InterPro"/>
</dbReference>
<gene>
    <name evidence="3" type="ORF">Tci_239184</name>
</gene>
<keyword evidence="3" id="KW-0808">Transferase</keyword>
<dbReference type="EMBL" id="BKCJ010068596">
    <property type="protein sequence ID" value="GEW67208.1"/>
    <property type="molecule type" value="Genomic_DNA"/>
</dbReference>
<keyword evidence="1" id="KW-0511">Multifunctional enzyme</keyword>
<evidence type="ECO:0000313" key="3">
    <source>
        <dbReference type="EMBL" id="GEW67208.1"/>
    </source>
</evidence>
<proteinExistence type="predicted"/>
<keyword evidence="3" id="KW-0695">RNA-directed DNA polymerase</keyword>
<dbReference type="PANTHER" id="PTHR37984">
    <property type="entry name" value="PROTEIN CBG26694"/>
    <property type="match status" value="1"/>
</dbReference>
<sequence>MFNSTLTGNARVWFDDLPTKSIDSYNDLKKAFLENYLQQKKCIKDPIELHNIKQRDGESIKDLVRRYKLESRDVKGAPKCMRIFKFVHEITNHELIKRLHDKIPKTIDEMMRVTTSFLMKEMAALSHERKKSFPPWKQQEGEDEGIEGPMIIKAEIGGHCIHHMYVDGGSASEILYEHCFNQLRLEIKNQLMPATTPLIGFNVVRSPFPYNGIIGRPGVRKLQAVLSTAHGMLKLPVKEGVITLKSSRLVPLECAMVSGPERNLSATKKIVEERVKVAINLEYLEQTVMIDSTLSEEGHNKLCDLLQRNMDIFAWKPSDLTGVARHVAEHRLNIREGCLPARQKKRGQAADRNQVIQKEVGKLIEARIMKEVHYHNWLSNPMMVKKHDGSWRMCVDFKDLNKACLKDSYPLPEIDWKMESLCKFHFKCFLDAYKVYHQIQMAKEDKEKTTFITSQGIYCYTKMPFDLRNAKATYQRLVDKAFHKQIRSNLEVYVDDLVIKSRTKDEIVRDIEETFKTLREINMNLNPKNKSDFYWIAEAEEAFKQMKQLIAELPMLTAPMEKEELIVYLAAAKETVSAIWMTEREAKQIPIYFVIRALRGPEINYTSMEKLVLALHVLSRPKVAWRLQKWSIELGEYAIHYRPRVSVKGKILADFIVKQPEEDSPDTLMEVEEELPEPWILPKGSGKVKFPIVVIDYFIKWIEAKTVATITGNQIKKFAWESIVCRFGLPGEIISDDGKQLWDNTFKDWCGKLCIHQHFASVKHPQTNGLVERASRSLREGIKPRLDTRSKNWMEELPHVLWEHHTMIKSSNEDTLFLLTYETKAIIPAEIKMPKLRAVEVDPAQNDKALGINLNLLEEKREQAAIRKAKMEKYYNSKVRSASFKPGDLVYCNNDASRA</sequence>
<dbReference type="InterPro" id="IPR000477">
    <property type="entry name" value="RT_dom"/>
</dbReference>
<keyword evidence="3" id="KW-0548">Nucleotidyltransferase</keyword>
<dbReference type="SUPFAM" id="SSF56672">
    <property type="entry name" value="DNA/RNA polymerases"/>
    <property type="match status" value="1"/>
</dbReference>
<dbReference type="InterPro" id="IPR043502">
    <property type="entry name" value="DNA/RNA_pol_sf"/>
</dbReference>
<feature type="domain" description="Integrase catalytic" evidence="2">
    <location>
        <begin position="672"/>
        <end position="836"/>
    </location>
</feature>
<protein>
    <submittedName>
        <fullName evidence="3">Reverse transcriptase domain-containing protein</fullName>
    </submittedName>
</protein>
<dbReference type="InterPro" id="IPR001584">
    <property type="entry name" value="Integrase_cat-core"/>
</dbReference>
<accession>A0A699GXG0</accession>
<reference evidence="3" key="1">
    <citation type="journal article" date="2019" name="Sci. Rep.">
        <title>Draft genome of Tanacetum cinerariifolium, the natural source of mosquito coil.</title>
        <authorList>
            <person name="Yamashiro T."/>
            <person name="Shiraishi A."/>
            <person name="Satake H."/>
            <person name="Nakayama K."/>
        </authorList>
    </citation>
    <scope>NUCLEOTIDE SEQUENCE</scope>
</reference>
<dbReference type="InterPro" id="IPR005162">
    <property type="entry name" value="Retrotrans_gag_dom"/>
</dbReference>
<dbReference type="Pfam" id="PF00078">
    <property type="entry name" value="RVT_1"/>
    <property type="match status" value="1"/>
</dbReference>
<dbReference type="InterPro" id="IPR036397">
    <property type="entry name" value="RNaseH_sf"/>
</dbReference>
<dbReference type="Pfam" id="PF17919">
    <property type="entry name" value="RT_RNaseH_2"/>
    <property type="match status" value="1"/>
</dbReference>
<dbReference type="SUPFAM" id="SSF53098">
    <property type="entry name" value="Ribonuclease H-like"/>
    <property type="match status" value="1"/>
</dbReference>
<dbReference type="GO" id="GO:0003964">
    <property type="term" value="F:RNA-directed DNA polymerase activity"/>
    <property type="evidence" value="ECO:0007669"/>
    <property type="project" value="UniProtKB-KW"/>
</dbReference>
<dbReference type="InterPro" id="IPR012337">
    <property type="entry name" value="RNaseH-like_sf"/>
</dbReference>
<dbReference type="InterPro" id="IPR050951">
    <property type="entry name" value="Retrovirus_Pol_polyprotein"/>
</dbReference>
<organism evidence="3">
    <name type="scientific">Tanacetum cinerariifolium</name>
    <name type="common">Dalmatian daisy</name>
    <name type="synonym">Chrysanthemum cinerariifolium</name>
    <dbReference type="NCBI Taxonomy" id="118510"/>
    <lineage>
        <taxon>Eukaryota</taxon>
        <taxon>Viridiplantae</taxon>
        <taxon>Streptophyta</taxon>
        <taxon>Embryophyta</taxon>
        <taxon>Tracheophyta</taxon>
        <taxon>Spermatophyta</taxon>
        <taxon>Magnoliopsida</taxon>
        <taxon>eudicotyledons</taxon>
        <taxon>Gunneridae</taxon>
        <taxon>Pentapetalae</taxon>
        <taxon>asterids</taxon>
        <taxon>campanulids</taxon>
        <taxon>Asterales</taxon>
        <taxon>Asteraceae</taxon>
        <taxon>Asteroideae</taxon>
        <taxon>Anthemideae</taxon>
        <taxon>Anthemidinae</taxon>
        <taxon>Tanacetum</taxon>
    </lineage>
</organism>
<dbReference type="GO" id="GO:0015074">
    <property type="term" value="P:DNA integration"/>
    <property type="evidence" value="ECO:0007669"/>
    <property type="project" value="InterPro"/>
</dbReference>